<dbReference type="Proteomes" id="UP000664495">
    <property type="component" value="Unassembled WGS sequence"/>
</dbReference>
<reference evidence="6 7" key="1">
    <citation type="submission" date="2021-03" db="EMBL/GenBank/DDBJ databases">
        <title>Enterococcal diversity collection.</title>
        <authorList>
            <person name="Gilmore M.S."/>
            <person name="Schwartzman J."/>
            <person name="Van Tyne D."/>
            <person name="Martin M."/>
            <person name="Earl A.M."/>
            <person name="Manson A.L."/>
            <person name="Straub T."/>
            <person name="Salamzade R."/>
            <person name="Saavedra J."/>
            <person name="Lebreton F."/>
            <person name="Prichula J."/>
            <person name="Schaufler K."/>
            <person name="Gaca A."/>
            <person name="Sgardioli B."/>
            <person name="Wagenaar J."/>
            <person name="Strong T."/>
        </authorList>
    </citation>
    <scope>NUCLEOTIDE SEQUENCE [LARGE SCALE GENOMIC DNA]</scope>
    <source>
        <strain evidence="6 7">MJM16</strain>
    </source>
</reference>
<dbReference type="RefSeq" id="WP_207108963.1">
    <property type="nucleotide sequence ID" value="NZ_JAFLVR010000030.1"/>
</dbReference>
<evidence type="ECO:0000256" key="4">
    <source>
        <dbReference type="PROSITE-ProRule" id="PRU01091"/>
    </source>
</evidence>
<dbReference type="Gene3D" id="1.10.10.10">
    <property type="entry name" value="Winged helix-like DNA-binding domain superfamily/Winged helix DNA-binding domain"/>
    <property type="match status" value="1"/>
</dbReference>
<evidence type="ECO:0000313" key="6">
    <source>
        <dbReference type="EMBL" id="MBO0453194.1"/>
    </source>
</evidence>
<organism evidence="6 7">
    <name type="scientific">Candidatus Enterococcus murrayae</name>
    <dbReference type="NCBI Taxonomy" id="2815321"/>
    <lineage>
        <taxon>Bacteria</taxon>
        <taxon>Bacillati</taxon>
        <taxon>Bacillota</taxon>
        <taxon>Bacilli</taxon>
        <taxon>Lactobacillales</taxon>
        <taxon>Enterococcaceae</taxon>
        <taxon>Enterococcus</taxon>
    </lineage>
</organism>
<dbReference type="InterPro" id="IPR001867">
    <property type="entry name" value="OmpR/PhoB-type_DNA-bd"/>
</dbReference>
<evidence type="ECO:0000259" key="5">
    <source>
        <dbReference type="PROSITE" id="PS51755"/>
    </source>
</evidence>
<keyword evidence="1" id="KW-0805">Transcription regulation</keyword>
<name>A0ABS3HJT5_9ENTE</name>
<dbReference type="EMBL" id="JAFLVR010000030">
    <property type="protein sequence ID" value="MBO0453194.1"/>
    <property type="molecule type" value="Genomic_DNA"/>
</dbReference>
<evidence type="ECO:0000256" key="1">
    <source>
        <dbReference type="ARBA" id="ARBA00023015"/>
    </source>
</evidence>
<feature type="DNA-binding region" description="OmpR/PhoB-type" evidence="4">
    <location>
        <begin position="133"/>
        <end position="237"/>
    </location>
</feature>
<sequence>MRPILILTKNLLIEQELQQQLQHLNYEVLCSVEMLNQIKMSIQEMNITDENQRNFQKNLLINYQAIILSETISDNEIQELVPNIQLNKQILLRKLVEEPSKKEKERLNDLGIIDWLLIDHSINSLREQLSEKLAIYQNEESNIIFLYQEAGLTSDVVQLKRSLSKREKATLECLFKAKGKVVSREDLCTYVWNETPSNSRLSQTSMLIKKIKKKMGKFGFNEEAIQTVWGEGYLLSDEVTENGLQISL</sequence>
<keyword evidence="3" id="KW-0804">Transcription</keyword>
<dbReference type="InterPro" id="IPR016032">
    <property type="entry name" value="Sig_transdc_resp-reg_C-effctor"/>
</dbReference>
<accession>A0ABS3HJT5</accession>
<comment type="caution">
    <text evidence="6">The sequence shown here is derived from an EMBL/GenBank/DDBJ whole genome shotgun (WGS) entry which is preliminary data.</text>
</comment>
<keyword evidence="2 4" id="KW-0238">DNA-binding</keyword>
<evidence type="ECO:0000256" key="3">
    <source>
        <dbReference type="ARBA" id="ARBA00023163"/>
    </source>
</evidence>
<evidence type="ECO:0000256" key="2">
    <source>
        <dbReference type="ARBA" id="ARBA00023125"/>
    </source>
</evidence>
<dbReference type="PROSITE" id="PS51755">
    <property type="entry name" value="OMPR_PHOB"/>
    <property type="match status" value="1"/>
</dbReference>
<dbReference type="SUPFAM" id="SSF46894">
    <property type="entry name" value="C-terminal effector domain of the bipartite response regulators"/>
    <property type="match status" value="1"/>
</dbReference>
<evidence type="ECO:0000313" key="7">
    <source>
        <dbReference type="Proteomes" id="UP000664495"/>
    </source>
</evidence>
<dbReference type="SMART" id="SM00862">
    <property type="entry name" value="Trans_reg_C"/>
    <property type="match status" value="1"/>
</dbReference>
<protein>
    <submittedName>
        <fullName evidence="6">Winged helix-turn-helix domain-containing protein</fullName>
    </submittedName>
</protein>
<feature type="domain" description="OmpR/PhoB-type" evidence="5">
    <location>
        <begin position="133"/>
        <end position="237"/>
    </location>
</feature>
<proteinExistence type="predicted"/>
<keyword evidence="7" id="KW-1185">Reference proteome</keyword>
<dbReference type="InterPro" id="IPR036388">
    <property type="entry name" value="WH-like_DNA-bd_sf"/>
</dbReference>
<gene>
    <name evidence="6" type="ORF">JZO85_12990</name>
</gene>
<dbReference type="Pfam" id="PF00486">
    <property type="entry name" value="Trans_reg_C"/>
    <property type="match status" value="1"/>
</dbReference>